<dbReference type="EMBL" id="CP014136">
    <property type="protein sequence ID" value="ATA21070.1"/>
    <property type="molecule type" value="Genomic_DNA"/>
</dbReference>
<organism evidence="2 3">
    <name type="scientific">Gibbsiella quercinecans</name>
    <dbReference type="NCBI Taxonomy" id="929813"/>
    <lineage>
        <taxon>Bacteria</taxon>
        <taxon>Pseudomonadati</taxon>
        <taxon>Pseudomonadota</taxon>
        <taxon>Gammaproteobacteria</taxon>
        <taxon>Enterobacterales</taxon>
        <taxon>Yersiniaceae</taxon>
        <taxon>Gibbsiella</taxon>
    </lineage>
</organism>
<dbReference type="InterPro" id="IPR013619">
    <property type="entry name" value="DUF1737"/>
</dbReference>
<feature type="domain" description="DUF1737" evidence="1">
    <location>
        <begin position="1"/>
        <end position="53"/>
    </location>
</feature>
<dbReference type="Proteomes" id="UP000217182">
    <property type="component" value="Chromosome"/>
</dbReference>
<dbReference type="KEGG" id="gqu:AWC35_17925"/>
<dbReference type="RefSeq" id="WP_095847652.1">
    <property type="nucleotide sequence ID" value="NZ_CAMKXY010000036.1"/>
</dbReference>
<gene>
    <name evidence="2" type="ORF">AWC35_17925</name>
</gene>
<keyword evidence="3" id="KW-1185">Reference proteome</keyword>
<name>A0A250B4A8_9GAMM</name>
<sequence>MKAYRYITGPDDAEFCQRITKLLNNGWEIAGPATLTFDTERKRVICGQPITKEISSLEYTDDVDLNAI</sequence>
<evidence type="ECO:0000259" key="1">
    <source>
        <dbReference type="Pfam" id="PF08410"/>
    </source>
</evidence>
<accession>A0A250B4A8</accession>
<proteinExistence type="predicted"/>
<evidence type="ECO:0000313" key="2">
    <source>
        <dbReference type="EMBL" id="ATA21070.1"/>
    </source>
</evidence>
<dbReference type="Pfam" id="PF08410">
    <property type="entry name" value="DUF1737"/>
    <property type="match status" value="1"/>
</dbReference>
<evidence type="ECO:0000313" key="3">
    <source>
        <dbReference type="Proteomes" id="UP000217182"/>
    </source>
</evidence>
<dbReference type="OrthoDB" id="9809803at2"/>
<protein>
    <recommendedName>
        <fullName evidence="1">DUF1737 domain-containing protein</fullName>
    </recommendedName>
</protein>
<reference evidence="2 3" key="1">
    <citation type="submission" date="2016-01" db="EMBL/GenBank/DDBJ databases">
        <authorList>
            <person name="Oliw E.H."/>
        </authorList>
    </citation>
    <scope>NUCLEOTIDE SEQUENCE [LARGE SCALE GENOMIC DNA]</scope>
    <source>
        <strain evidence="2 3">FRB97</strain>
    </source>
</reference>
<dbReference type="AlphaFoldDB" id="A0A250B4A8"/>